<organism evidence="3 4">
    <name type="scientific">Orbilia ellipsospora</name>
    <dbReference type="NCBI Taxonomy" id="2528407"/>
    <lineage>
        <taxon>Eukaryota</taxon>
        <taxon>Fungi</taxon>
        <taxon>Dikarya</taxon>
        <taxon>Ascomycota</taxon>
        <taxon>Pezizomycotina</taxon>
        <taxon>Orbiliomycetes</taxon>
        <taxon>Orbiliales</taxon>
        <taxon>Orbiliaceae</taxon>
        <taxon>Orbilia</taxon>
    </lineage>
</organism>
<dbReference type="CDD" id="cd00067">
    <property type="entry name" value="GAL4"/>
    <property type="match status" value="1"/>
</dbReference>
<dbReference type="InterPro" id="IPR053157">
    <property type="entry name" value="Sterol_Uptake_Regulator"/>
</dbReference>
<comment type="caution">
    <text evidence="3">The sequence shown here is derived from an EMBL/GenBank/DDBJ whole genome shotgun (WGS) entry which is preliminary data.</text>
</comment>
<name>A0AAV9XEY5_9PEZI</name>
<dbReference type="SUPFAM" id="SSF57701">
    <property type="entry name" value="Zn2/Cys6 DNA-binding domain"/>
    <property type="match status" value="1"/>
</dbReference>
<dbReference type="InterPro" id="IPR001138">
    <property type="entry name" value="Zn2Cys6_DnaBD"/>
</dbReference>
<dbReference type="Gene3D" id="4.10.240.10">
    <property type="entry name" value="Zn(2)-C6 fungal-type DNA-binding domain"/>
    <property type="match status" value="1"/>
</dbReference>
<keyword evidence="1" id="KW-0539">Nucleus</keyword>
<protein>
    <recommendedName>
        <fullName evidence="2">Zn(2)-C6 fungal-type domain-containing protein</fullName>
    </recommendedName>
</protein>
<dbReference type="Proteomes" id="UP001365542">
    <property type="component" value="Unassembled WGS sequence"/>
</dbReference>
<evidence type="ECO:0000259" key="2">
    <source>
        <dbReference type="PROSITE" id="PS50048"/>
    </source>
</evidence>
<dbReference type="GO" id="GO:0001228">
    <property type="term" value="F:DNA-binding transcription activator activity, RNA polymerase II-specific"/>
    <property type="evidence" value="ECO:0007669"/>
    <property type="project" value="TreeGrafter"/>
</dbReference>
<dbReference type="InterPro" id="IPR036864">
    <property type="entry name" value="Zn2-C6_fun-type_DNA-bd_sf"/>
</dbReference>
<accession>A0AAV9XEY5</accession>
<gene>
    <name evidence="3" type="ORF">TWF694_009051</name>
</gene>
<sequence length="409" mass="46350">MLQSRRHHKKSRNGCFECKKRHIKCDENHPICSNCGTAEIRCSFLSRDEPYIVQTVQADTSYISTNSSPRAKESASSASSISDLNVYLKPTVEIDPENHSNDIDSVGLYSVNMVHLKLFSHLSDEAFRLPDRLTGEYEGTVPGDLYLQYASSTPFLMHQLLASSALHLSITSSDSRTREFYQRYATGLQNRALSLFHENYPVLEVASTNFAVLFLFATSVAAHLFCETLHYHRSTLDVFIDKFAHDINVYRGVIAVVDNLGHLRESEVTADIKMSQLLVDLPDPIGPDCNALRDMICGLDITSPQFKAYEKSIDLLQRCFDLHKTSGDKILIAAVLTWAILIPQDYVDSLRQQQPEALVILAHYAVILHRARAFWLIEESSGRFIVESICRRLSSDWQKFIQFPNEALR</sequence>
<evidence type="ECO:0000313" key="4">
    <source>
        <dbReference type="Proteomes" id="UP001365542"/>
    </source>
</evidence>
<feature type="domain" description="Zn(2)-C6 fungal-type" evidence="2">
    <location>
        <begin position="14"/>
        <end position="44"/>
    </location>
</feature>
<evidence type="ECO:0000313" key="3">
    <source>
        <dbReference type="EMBL" id="KAK6540236.1"/>
    </source>
</evidence>
<proteinExistence type="predicted"/>
<dbReference type="EMBL" id="JAVHJO010000005">
    <property type="protein sequence ID" value="KAK6540236.1"/>
    <property type="molecule type" value="Genomic_DNA"/>
</dbReference>
<dbReference type="PANTHER" id="PTHR47784:SF4">
    <property type="entry name" value="ZN(II)2CYS6 TRANSCRIPTION FACTOR (EUROFUNG)"/>
    <property type="match status" value="1"/>
</dbReference>
<keyword evidence="4" id="KW-1185">Reference proteome</keyword>
<dbReference type="Pfam" id="PF00172">
    <property type="entry name" value="Zn_clus"/>
    <property type="match status" value="1"/>
</dbReference>
<dbReference type="PANTHER" id="PTHR47784">
    <property type="entry name" value="STEROL UPTAKE CONTROL PROTEIN 2"/>
    <property type="match status" value="1"/>
</dbReference>
<evidence type="ECO:0000256" key="1">
    <source>
        <dbReference type="ARBA" id="ARBA00023242"/>
    </source>
</evidence>
<dbReference type="PROSITE" id="PS50048">
    <property type="entry name" value="ZN2_CY6_FUNGAL_2"/>
    <property type="match status" value="1"/>
</dbReference>
<dbReference type="AlphaFoldDB" id="A0AAV9XEY5"/>
<dbReference type="PROSITE" id="PS00463">
    <property type="entry name" value="ZN2_CY6_FUNGAL_1"/>
    <property type="match status" value="1"/>
</dbReference>
<reference evidence="3 4" key="1">
    <citation type="submission" date="2019-10" db="EMBL/GenBank/DDBJ databases">
        <authorList>
            <person name="Palmer J.M."/>
        </authorList>
    </citation>
    <scope>NUCLEOTIDE SEQUENCE [LARGE SCALE GENOMIC DNA]</scope>
    <source>
        <strain evidence="3 4">TWF694</strain>
    </source>
</reference>
<dbReference type="GO" id="GO:0008270">
    <property type="term" value="F:zinc ion binding"/>
    <property type="evidence" value="ECO:0007669"/>
    <property type="project" value="InterPro"/>
</dbReference>
<dbReference type="SMART" id="SM00066">
    <property type="entry name" value="GAL4"/>
    <property type="match status" value="1"/>
</dbReference>